<reference evidence="3" key="1">
    <citation type="journal article" date="2019" name="Int. J. Syst. Evol. Microbiol.">
        <title>The Global Catalogue of Microorganisms (GCM) 10K type strain sequencing project: providing services to taxonomists for standard genome sequencing and annotation.</title>
        <authorList>
            <consortium name="The Broad Institute Genomics Platform"/>
            <consortium name="The Broad Institute Genome Sequencing Center for Infectious Disease"/>
            <person name="Wu L."/>
            <person name="Ma J."/>
        </authorList>
    </citation>
    <scope>NUCLEOTIDE SEQUENCE [LARGE SCALE GENOMIC DNA]</scope>
    <source>
        <strain evidence="3">JCM 17326</strain>
    </source>
</reference>
<sequence>MIRRVLAVAALATAVLATVPTAAQALPACRAGYMCNSQFFSDAARTNLVGVKTEFCSGEVSTWGRVTGYLNWSTSACS</sequence>
<name>A0ABP6Z5R7_9ACTN</name>
<dbReference type="Proteomes" id="UP001500630">
    <property type="component" value="Unassembled WGS sequence"/>
</dbReference>
<accession>A0ABP6Z5R7</accession>
<protein>
    <submittedName>
        <fullName evidence="2">Uncharacterized protein</fullName>
    </submittedName>
</protein>
<dbReference type="RefSeq" id="WP_345572806.1">
    <property type="nucleotide sequence ID" value="NZ_BAABDQ010000033.1"/>
</dbReference>
<evidence type="ECO:0000313" key="2">
    <source>
        <dbReference type="EMBL" id="GAA3598330.1"/>
    </source>
</evidence>
<proteinExistence type="predicted"/>
<feature type="signal peptide" evidence="1">
    <location>
        <begin position="1"/>
        <end position="25"/>
    </location>
</feature>
<dbReference type="EMBL" id="BAABDQ010000033">
    <property type="protein sequence ID" value="GAA3598330.1"/>
    <property type="molecule type" value="Genomic_DNA"/>
</dbReference>
<evidence type="ECO:0000256" key="1">
    <source>
        <dbReference type="SAM" id="SignalP"/>
    </source>
</evidence>
<dbReference type="Pfam" id="PF19806">
    <property type="entry name" value="DUF6289"/>
    <property type="match status" value="1"/>
</dbReference>
<comment type="caution">
    <text evidence="2">The sequence shown here is derived from an EMBL/GenBank/DDBJ whole genome shotgun (WGS) entry which is preliminary data.</text>
</comment>
<gene>
    <name evidence="2" type="ORF">GCM10022419_097190</name>
</gene>
<feature type="chain" id="PRO_5045631191" evidence="1">
    <location>
        <begin position="26"/>
        <end position="78"/>
    </location>
</feature>
<organism evidence="2 3">
    <name type="scientific">Nonomuraea rosea</name>
    <dbReference type="NCBI Taxonomy" id="638574"/>
    <lineage>
        <taxon>Bacteria</taxon>
        <taxon>Bacillati</taxon>
        <taxon>Actinomycetota</taxon>
        <taxon>Actinomycetes</taxon>
        <taxon>Streptosporangiales</taxon>
        <taxon>Streptosporangiaceae</taxon>
        <taxon>Nonomuraea</taxon>
    </lineage>
</organism>
<evidence type="ECO:0000313" key="3">
    <source>
        <dbReference type="Proteomes" id="UP001500630"/>
    </source>
</evidence>
<keyword evidence="1" id="KW-0732">Signal</keyword>
<dbReference type="InterPro" id="IPR046256">
    <property type="entry name" value="DUF6289"/>
</dbReference>
<keyword evidence="3" id="KW-1185">Reference proteome</keyword>